<sequence>MCDYELFHYTCGHVVDQLLSYCHFARSDPFHQCYGVKAIKQRWSQQFDCQDCQCGGGRIHRR</sequence>
<dbReference type="Proteomes" id="UP000887226">
    <property type="component" value="Unassembled WGS sequence"/>
</dbReference>
<protein>
    <submittedName>
        <fullName evidence="1">Uncharacterized protein</fullName>
    </submittedName>
</protein>
<proteinExistence type="predicted"/>
<dbReference type="AlphaFoldDB" id="A0A9P8CCM7"/>
<organism evidence="1 2">
    <name type="scientific">Calycina marina</name>
    <dbReference type="NCBI Taxonomy" id="1763456"/>
    <lineage>
        <taxon>Eukaryota</taxon>
        <taxon>Fungi</taxon>
        <taxon>Dikarya</taxon>
        <taxon>Ascomycota</taxon>
        <taxon>Pezizomycotina</taxon>
        <taxon>Leotiomycetes</taxon>
        <taxon>Helotiales</taxon>
        <taxon>Pezizellaceae</taxon>
        <taxon>Calycina</taxon>
    </lineage>
</organism>
<keyword evidence="2" id="KW-1185">Reference proteome</keyword>
<name>A0A9P8CCM7_9HELO</name>
<comment type="caution">
    <text evidence="1">The sequence shown here is derived from an EMBL/GenBank/DDBJ whole genome shotgun (WGS) entry which is preliminary data.</text>
</comment>
<evidence type="ECO:0000313" key="2">
    <source>
        <dbReference type="Proteomes" id="UP000887226"/>
    </source>
</evidence>
<gene>
    <name evidence="1" type="ORF">BJ878DRAFT_427273</name>
</gene>
<dbReference type="OrthoDB" id="4966402at2759"/>
<dbReference type="EMBL" id="MU254151">
    <property type="protein sequence ID" value="KAG9241827.1"/>
    <property type="molecule type" value="Genomic_DNA"/>
</dbReference>
<accession>A0A9P8CCM7</accession>
<reference evidence="1" key="1">
    <citation type="journal article" date="2021" name="IMA Fungus">
        <title>Genomic characterization of three marine fungi, including Emericellopsis atlantica sp. nov. with signatures of a generalist lifestyle and marine biomass degradation.</title>
        <authorList>
            <person name="Hagestad O.C."/>
            <person name="Hou L."/>
            <person name="Andersen J.H."/>
            <person name="Hansen E.H."/>
            <person name="Altermark B."/>
            <person name="Li C."/>
            <person name="Kuhnert E."/>
            <person name="Cox R.J."/>
            <person name="Crous P.W."/>
            <person name="Spatafora J.W."/>
            <person name="Lail K."/>
            <person name="Amirebrahimi M."/>
            <person name="Lipzen A."/>
            <person name="Pangilinan J."/>
            <person name="Andreopoulos W."/>
            <person name="Hayes R.D."/>
            <person name="Ng V."/>
            <person name="Grigoriev I.V."/>
            <person name="Jackson S.A."/>
            <person name="Sutton T.D.S."/>
            <person name="Dobson A.D.W."/>
            <person name="Rama T."/>
        </authorList>
    </citation>
    <scope>NUCLEOTIDE SEQUENCE</scope>
    <source>
        <strain evidence="1">TRa3180A</strain>
    </source>
</reference>
<evidence type="ECO:0000313" key="1">
    <source>
        <dbReference type="EMBL" id="KAG9241827.1"/>
    </source>
</evidence>